<protein>
    <submittedName>
        <fullName evidence="1">DUF2478 domain-containing protein</fullName>
    </submittedName>
</protein>
<gene>
    <name evidence="1" type="ORF">ACFOES_14805</name>
</gene>
<accession>A0ABV7AJ10</accession>
<keyword evidence="2" id="KW-1185">Reference proteome</keyword>
<dbReference type="Pfam" id="PF10649">
    <property type="entry name" value="DUF2478"/>
    <property type="match status" value="1"/>
</dbReference>
<dbReference type="InterPro" id="IPR018912">
    <property type="entry name" value="DUF2478"/>
</dbReference>
<evidence type="ECO:0000313" key="2">
    <source>
        <dbReference type="Proteomes" id="UP001595443"/>
    </source>
</evidence>
<dbReference type="RefSeq" id="WP_377834084.1">
    <property type="nucleotide sequence ID" value="NZ_JBHRSK010000012.1"/>
</dbReference>
<organism evidence="1 2">
    <name type="scientific">Acidimangrovimonas pyrenivorans</name>
    <dbReference type="NCBI Taxonomy" id="2030798"/>
    <lineage>
        <taxon>Bacteria</taxon>
        <taxon>Pseudomonadati</taxon>
        <taxon>Pseudomonadota</taxon>
        <taxon>Alphaproteobacteria</taxon>
        <taxon>Rhodobacterales</taxon>
        <taxon>Paracoccaceae</taxon>
        <taxon>Acidimangrovimonas</taxon>
    </lineage>
</organism>
<dbReference type="EMBL" id="JBHRSK010000012">
    <property type="protein sequence ID" value="MFC2969374.1"/>
    <property type="molecule type" value="Genomic_DNA"/>
</dbReference>
<proteinExistence type="predicted"/>
<sequence>MYSIATVRSPGRGDTDLLLARFAEHATGRGLRVCGTVQINSERVPAHACDMDIKVLPDGPVLRISQALGAGSRGCRLDPAALEQAVAGVERALQGGADLLIVNKFGKMEAEGRGLRGVIAEAVARSIPVLVGVNGLNADALEDFAAGMRQPLAPDIAALSAWLDAVQAGRAVA</sequence>
<evidence type="ECO:0000313" key="1">
    <source>
        <dbReference type="EMBL" id="MFC2969374.1"/>
    </source>
</evidence>
<reference evidence="2" key="1">
    <citation type="journal article" date="2019" name="Int. J. Syst. Evol. Microbiol.">
        <title>The Global Catalogue of Microorganisms (GCM) 10K type strain sequencing project: providing services to taxonomists for standard genome sequencing and annotation.</title>
        <authorList>
            <consortium name="The Broad Institute Genomics Platform"/>
            <consortium name="The Broad Institute Genome Sequencing Center for Infectious Disease"/>
            <person name="Wu L."/>
            <person name="Ma J."/>
        </authorList>
    </citation>
    <scope>NUCLEOTIDE SEQUENCE [LARGE SCALE GENOMIC DNA]</scope>
    <source>
        <strain evidence="2">KCTC 62192</strain>
    </source>
</reference>
<comment type="caution">
    <text evidence="1">The sequence shown here is derived from an EMBL/GenBank/DDBJ whole genome shotgun (WGS) entry which is preliminary data.</text>
</comment>
<dbReference type="Proteomes" id="UP001595443">
    <property type="component" value="Unassembled WGS sequence"/>
</dbReference>
<name>A0ABV7AJ10_9RHOB</name>